<reference evidence="1 2" key="1">
    <citation type="submission" date="2020-08" db="EMBL/GenBank/DDBJ databases">
        <title>Genomic Encyclopedia of Type Strains, Phase III (KMG-III): the genomes of soil and plant-associated and newly described type strains.</title>
        <authorList>
            <person name="Whitman W."/>
        </authorList>
    </citation>
    <scope>NUCLEOTIDE SEQUENCE [LARGE SCALE GENOMIC DNA]</scope>
    <source>
        <strain evidence="1 2">CECT 8840</strain>
    </source>
</reference>
<evidence type="ECO:0000313" key="1">
    <source>
        <dbReference type="EMBL" id="MBB4913799.1"/>
    </source>
</evidence>
<protein>
    <submittedName>
        <fullName evidence="1">Uncharacterized protein</fullName>
    </submittedName>
</protein>
<dbReference type="RefSeq" id="WP_184712531.1">
    <property type="nucleotide sequence ID" value="NZ_JACHJP010000001.1"/>
</dbReference>
<evidence type="ECO:0000313" key="2">
    <source>
        <dbReference type="Proteomes" id="UP000552644"/>
    </source>
</evidence>
<accession>A0A7W7VKW3</accession>
<gene>
    <name evidence="1" type="ORF">FHS44_000871</name>
</gene>
<dbReference type="EMBL" id="JACHJP010000001">
    <property type="protein sequence ID" value="MBB4913799.1"/>
    <property type="molecule type" value="Genomic_DNA"/>
</dbReference>
<comment type="caution">
    <text evidence="1">The sequence shown here is derived from an EMBL/GenBank/DDBJ whole genome shotgun (WGS) entry which is preliminary data.</text>
</comment>
<dbReference type="Proteomes" id="UP000552644">
    <property type="component" value="Unassembled WGS sequence"/>
</dbReference>
<proteinExistence type="predicted"/>
<keyword evidence="2" id="KW-1185">Reference proteome</keyword>
<sequence length="112" mass="11755">MNLQDLRRQTEAALIAAGFDVRDDDTGFPVDTSSLNGACLFIQDNHVRLYLVVPTDRQEKAADIAAEALAGAGLRAVQVGADPASADGRTSNVLLAGTGELAEGRDPEDLFA</sequence>
<name>A0A7W7VKW3_9ACTN</name>
<dbReference type="AlphaFoldDB" id="A0A7W7VKW3"/>
<organism evidence="1 2">
    <name type="scientific">Streptosporangium saharense</name>
    <dbReference type="NCBI Taxonomy" id="1706840"/>
    <lineage>
        <taxon>Bacteria</taxon>
        <taxon>Bacillati</taxon>
        <taxon>Actinomycetota</taxon>
        <taxon>Actinomycetes</taxon>
        <taxon>Streptosporangiales</taxon>
        <taxon>Streptosporangiaceae</taxon>
        <taxon>Streptosporangium</taxon>
    </lineage>
</organism>